<dbReference type="InterPro" id="IPR001633">
    <property type="entry name" value="EAL_dom"/>
</dbReference>
<dbReference type="PROSITE" id="PS50883">
    <property type="entry name" value="EAL"/>
    <property type="match status" value="1"/>
</dbReference>
<proteinExistence type="predicted"/>
<evidence type="ECO:0000259" key="2">
    <source>
        <dbReference type="PROSITE" id="PS50883"/>
    </source>
</evidence>
<name>A0A1U9KSC0_9PROT</name>
<dbReference type="SUPFAM" id="SSF55073">
    <property type="entry name" value="Nucleotide cyclase"/>
    <property type="match status" value="1"/>
</dbReference>
<evidence type="ECO:0000313" key="5">
    <source>
        <dbReference type="Proteomes" id="UP000188604"/>
    </source>
</evidence>
<organism evidence="4 5">
    <name type="scientific">Neoasaia chiangmaiensis</name>
    <dbReference type="NCBI Taxonomy" id="320497"/>
    <lineage>
        <taxon>Bacteria</taxon>
        <taxon>Pseudomonadati</taxon>
        <taxon>Pseudomonadota</taxon>
        <taxon>Alphaproteobacteria</taxon>
        <taxon>Acetobacterales</taxon>
        <taxon>Acetobacteraceae</taxon>
        <taxon>Neoasaia</taxon>
    </lineage>
</organism>
<accession>A0A1U9KSC0</accession>
<dbReference type="Gene3D" id="3.30.450.20">
    <property type="entry name" value="PAS domain"/>
    <property type="match status" value="1"/>
</dbReference>
<dbReference type="RefSeq" id="WP_077807719.1">
    <property type="nucleotide sequence ID" value="NZ_BJXS01000001.1"/>
</dbReference>
<feature type="domain" description="PAC" evidence="1">
    <location>
        <begin position="76"/>
        <end position="130"/>
    </location>
</feature>
<gene>
    <name evidence="4" type="ORF">A0U93_12935</name>
</gene>
<reference evidence="4 5" key="1">
    <citation type="submission" date="2016-03" db="EMBL/GenBank/DDBJ databases">
        <title>Acetic acid bacteria sequencing.</title>
        <authorList>
            <person name="Brandt J."/>
            <person name="Jakob F."/>
            <person name="Vogel R.F."/>
        </authorList>
    </citation>
    <scope>NUCLEOTIDE SEQUENCE [LARGE SCALE GENOMIC DNA]</scope>
    <source>
        <strain evidence="4 5">NBRC 101099</strain>
    </source>
</reference>
<dbReference type="Pfam" id="PF08448">
    <property type="entry name" value="PAS_4"/>
    <property type="match status" value="1"/>
</dbReference>
<dbReference type="InterPro" id="IPR043128">
    <property type="entry name" value="Rev_trsase/Diguanyl_cyclase"/>
</dbReference>
<dbReference type="STRING" id="320497.A0U93_12935"/>
<dbReference type="Gene3D" id="3.20.20.450">
    <property type="entry name" value="EAL domain"/>
    <property type="match status" value="1"/>
</dbReference>
<feature type="domain" description="GGDEF" evidence="3">
    <location>
        <begin position="163"/>
        <end position="298"/>
    </location>
</feature>
<dbReference type="InterPro" id="IPR035919">
    <property type="entry name" value="EAL_sf"/>
</dbReference>
<evidence type="ECO:0008006" key="6">
    <source>
        <dbReference type="Google" id="ProtNLM"/>
    </source>
</evidence>
<dbReference type="Gene3D" id="3.30.70.270">
    <property type="match status" value="1"/>
</dbReference>
<dbReference type="InterPro" id="IPR052155">
    <property type="entry name" value="Biofilm_reg_signaling"/>
</dbReference>
<dbReference type="NCBIfam" id="TIGR00254">
    <property type="entry name" value="GGDEF"/>
    <property type="match status" value="1"/>
</dbReference>
<dbReference type="SMART" id="SM00267">
    <property type="entry name" value="GGDEF"/>
    <property type="match status" value="1"/>
</dbReference>
<dbReference type="PANTHER" id="PTHR44757">
    <property type="entry name" value="DIGUANYLATE CYCLASE DGCP"/>
    <property type="match status" value="1"/>
</dbReference>
<evidence type="ECO:0000259" key="1">
    <source>
        <dbReference type="PROSITE" id="PS50113"/>
    </source>
</evidence>
<dbReference type="InterPro" id="IPR000160">
    <property type="entry name" value="GGDEF_dom"/>
</dbReference>
<dbReference type="InterPro" id="IPR000014">
    <property type="entry name" value="PAS"/>
</dbReference>
<dbReference type="InterPro" id="IPR029787">
    <property type="entry name" value="Nucleotide_cyclase"/>
</dbReference>
<evidence type="ECO:0000259" key="3">
    <source>
        <dbReference type="PROSITE" id="PS50887"/>
    </source>
</evidence>
<dbReference type="NCBIfam" id="TIGR00229">
    <property type="entry name" value="sensory_box"/>
    <property type="match status" value="1"/>
</dbReference>
<dbReference type="PANTHER" id="PTHR44757:SF2">
    <property type="entry name" value="BIOFILM ARCHITECTURE MAINTENANCE PROTEIN MBAA"/>
    <property type="match status" value="1"/>
</dbReference>
<dbReference type="CDD" id="cd01948">
    <property type="entry name" value="EAL"/>
    <property type="match status" value="1"/>
</dbReference>
<dbReference type="SUPFAM" id="SSF55785">
    <property type="entry name" value="PYP-like sensor domain (PAS domain)"/>
    <property type="match status" value="1"/>
</dbReference>
<dbReference type="SMART" id="SM00052">
    <property type="entry name" value="EAL"/>
    <property type="match status" value="1"/>
</dbReference>
<dbReference type="InterPro" id="IPR000700">
    <property type="entry name" value="PAS-assoc_C"/>
</dbReference>
<sequence length="562" mass="61467">MGRHANGAQPTVSLHDRIGWQSTADGRLARISDALCVLLGQDRATLAKKTMRQALVPPSEWRPWRTGIGAMLGQRRPIVDHLHSIEIDGVPRWLNISAMPAFDAEGRYRGYRGTIADVTDRVLTPGQIEQSALRDRLTGLPLHAEFVSRLTQRCEAARAQAEPGIALVLIHFRRLQAINTELGHATGDILIGELVERMQGAFTGCDTGRLGSGRFGVIVPLSSSEDTSQLLIRIAHAKRIIEAPSKLLGIRLTTLTDIGIATFPAQAGVSGDLLRRADLALAYAQKEMGRLPCLFHPDMEAESRQHIRMGWELEQSIANDALLVVYQAIFDVRSGKAAFVEALVRWPHPVHGTLGGGDIIAAAESTGYTDALGLYVLRRACREVIGLPYAIDLSVNVSPSQFDAGDLPEKIAEILADTGFPGNRLIVEITENICLRVSADTQDQLRRLRDLGVRLFLDDFGVGFSSLIYLNQFDVDGLKIDGSFVQSLLDRGKAKAIVSAIARLAHDLDLSLTIEKVENEAQSRWLADHGIVWQQGYHLGRPCPIAMLPNVLDAGYPPNTPD</sequence>
<dbReference type="KEGG" id="nch:A0U93_12935"/>
<evidence type="ECO:0000313" key="4">
    <source>
        <dbReference type="EMBL" id="AQS88675.1"/>
    </source>
</evidence>
<dbReference type="PROSITE" id="PS50887">
    <property type="entry name" value="GGDEF"/>
    <property type="match status" value="1"/>
</dbReference>
<dbReference type="SUPFAM" id="SSF141868">
    <property type="entry name" value="EAL domain-like"/>
    <property type="match status" value="1"/>
</dbReference>
<dbReference type="OrthoDB" id="9793210at2"/>
<dbReference type="Pfam" id="PF00990">
    <property type="entry name" value="GGDEF"/>
    <property type="match status" value="1"/>
</dbReference>
<dbReference type="CDD" id="cd01949">
    <property type="entry name" value="GGDEF"/>
    <property type="match status" value="1"/>
</dbReference>
<dbReference type="AlphaFoldDB" id="A0A1U9KSC0"/>
<dbReference type="InterPro" id="IPR035965">
    <property type="entry name" value="PAS-like_dom_sf"/>
</dbReference>
<dbReference type="Proteomes" id="UP000188604">
    <property type="component" value="Chromosome"/>
</dbReference>
<dbReference type="Pfam" id="PF00563">
    <property type="entry name" value="EAL"/>
    <property type="match status" value="1"/>
</dbReference>
<feature type="domain" description="EAL" evidence="2">
    <location>
        <begin position="306"/>
        <end position="556"/>
    </location>
</feature>
<dbReference type="EMBL" id="CP014691">
    <property type="protein sequence ID" value="AQS88675.1"/>
    <property type="molecule type" value="Genomic_DNA"/>
</dbReference>
<protein>
    <recommendedName>
        <fullName evidence="6">Diguanylate cyclase</fullName>
    </recommendedName>
</protein>
<dbReference type="InterPro" id="IPR013656">
    <property type="entry name" value="PAS_4"/>
</dbReference>
<keyword evidence="5" id="KW-1185">Reference proteome</keyword>
<dbReference type="PROSITE" id="PS50113">
    <property type="entry name" value="PAC"/>
    <property type="match status" value="1"/>
</dbReference>